<organism evidence="2 3">
    <name type="scientific">Rickenella mellea</name>
    <dbReference type="NCBI Taxonomy" id="50990"/>
    <lineage>
        <taxon>Eukaryota</taxon>
        <taxon>Fungi</taxon>
        <taxon>Dikarya</taxon>
        <taxon>Basidiomycota</taxon>
        <taxon>Agaricomycotina</taxon>
        <taxon>Agaricomycetes</taxon>
        <taxon>Hymenochaetales</taxon>
        <taxon>Rickenellaceae</taxon>
        <taxon>Rickenella</taxon>
    </lineage>
</organism>
<dbReference type="SUPFAM" id="SSF81383">
    <property type="entry name" value="F-box domain"/>
    <property type="match status" value="1"/>
</dbReference>
<dbReference type="AlphaFoldDB" id="A0A4Y7PR69"/>
<dbReference type="OrthoDB" id="2269034at2759"/>
<dbReference type="STRING" id="50990.A0A4Y7PR69"/>
<name>A0A4Y7PR69_9AGAM</name>
<keyword evidence="3" id="KW-1185">Reference proteome</keyword>
<dbReference type="VEuPathDB" id="FungiDB:BD410DRAFT_843546"/>
<evidence type="ECO:0000259" key="1">
    <source>
        <dbReference type="Pfam" id="PF12937"/>
    </source>
</evidence>
<accession>A0A4Y7PR69</accession>
<dbReference type="Proteomes" id="UP000294933">
    <property type="component" value="Unassembled WGS sequence"/>
</dbReference>
<evidence type="ECO:0000313" key="2">
    <source>
        <dbReference type="EMBL" id="TDL17511.1"/>
    </source>
</evidence>
<feature type="domain" description="F-box" evidence="1">
    <location>
        <begin position="15"/>
        <end position="67"/>
    </location>
</feature>
<sequence>MAEGLMTSKPTQAIHCIPPELLAHIFFKSLPESLHPGLNQAPLSVSSVCKAWRRIAISTPSIWSNIRVEFNKGTMLFTYLSILKSWIPRSSNRGFSFILTWQPKSLLLRTGDFDVDLSEIGEVIDVLVENCAVWRNISVDAPEQVANFTSRLLSVIPEGTPRIQQISISTPEFPFAKLFTSPISLFMHLSISTCAQFTPSGSYVPLENLTTLSLQVNVFVAMELLSRSPRLQQATLELILCVGDTYPVEPIALSCLHALKLGAAPQGREDPEVLDLRFSRFLACLQCPALNTFHISFDYFVNSRFEMLDRGGVVDLLVRSGSPLRELWVHSRSFESFQQFLEPLTSLKHLRIPNNILKENKEFFCRLIHDHYSSTNCHTQLCPNLESLLITGERYIFADRAKIDVMDIRSIVDASAVESPIDARPLVLVVDSGILESVILPPGSDLEIVDGKDWAARRQDDLDEIFWCSDGF</sequence>
<dbReference type="InterPro" id="IPR036047">
    <property type="entry name" value="F-box-like_dom_sf"/>
</dbReference>
<reference evidence="2 3" key="1">
    <citation type="submission" date="2018-06" db="EMBL/GenBank/DDBJ databases">
        <title>A transcriptomic atlas of mushroom development highlights an independent origin of complex multicellularity.</title>
        <authorList>
            <consortium name="DOE Joint Genome Institute"/>
            <person name="Krizsan K."/>
            <person name="Almasi E."/>
            <person name="Merenyi Z."/>
            <person name="Sahu N."/>
            <person name="Viragh M."/>
            <person name="Koszo T."/>
            <person name="Mondo S."/>
            <person name="Kiss B."/>
            <person name="Balint B."/>
            <person name="Kues U."/>
            <person name="Barry K."/>
            <person name="Hegedus J.C."/>
            <person name="Henrissat B."/>
            <person name="Johnson J."/>
            <person name="Lipzen A."/>
            <person name="Ohm R."/>
            <person name="Nagy I."/>
            <person name="Pangilinan J."/>
            <person name="Yan J."/>
            <person name="Xiong Y."/>
            <person name="Grigoriev I.V."/>
            <person name="Hibbett D.S."/>
            <person name="Nagy L.G."/>
        </authorList>
    </citation>
    <scope>NUCLEOTIDE SEQUENCE [LARGE SCALE GENOMIC DNA]</scope>
    <source>
        <strain evidence="2 3">SZMC22713</strain>
    </source>
</reference>
<dbReference type="Pfam" id="PF12937">
    <property type="entry name" value="F-box-like"/>
    <property type="match status" value="1"/>
</dbReference>
<proteinExistence type="predicted"/>
<protein>
    <recommendedName>
        <fullName evidence="1">F-box domain-containing protein</fullName>
    </recommendedName>
</protein>
<dbReference type="Gene3D" id="1.20.1280.50">
    <property type="match status" value="1"/>
</dbReference>
<dbReference type="InterPro" id="IPR001810">
    <property type="entry name" value="F-box_dom"/>
</dbReference>
<dbReference type="EMBL" id="ML170220">
    <property type="protein sequence ID" value="TDL17511.1"/>
    <property type="molecule type" value="Genomic_DNA"/>
</dbReference>
<gene>
    <name evidence="2" type="ORF">BD410DRAFT_843546</name>
</gene>
<evidence type="ECO:0000313" key="3">
    <source>
        <dbReference type="Proteomes" id="UP000294933"/>
    </source>
</evidence>